<dbReference type="EMBL" id="GGFL01012435">
    <property type="protein sequence ID" value="MBW76613.1"/>
    <property type="molecule type" value="Transcribed_RNA"/>
</dbReference>
<reference evidence="2" key="1">
    <citation type="submission" date="2018-01" db="EMBL/GenBank/DDBJ databases">
        <title>An insight into the sialome of Amazonian anophelines.</title>
        <authorList>
            <person name="Ribeiro J.M."/>
            <person name="Scarpassa V."/>
            <person name="Calvo E."/>
        </authorList>
    </citation>
    <scope>NUCLEOTIDE SEQUENCE</scope>
</reference>
<dbReference type="AlphaFoldDB" id="A0A2M4DGE8"/>
<proteinExistence type="predicted"/>
<protein>
    <submittedName>
        <fullName evidence="2">Putative secreted protein</fullName>
    </submittedName>
</protein>
<sequence>MLFGCFLGMLLFLIFLVAPAGLVRHTPVLRRPAQGKEFKVFPFYRTSTTTTTTTTITDQYHAWEAMIRRRGPDASVIVVIAYRGLYAG</sequence>
<keyword evidence="1" id="KW-0732">Signal</keyword>
<name>A0A2M4DGE8_ANODA</name>
<organism evidence="2">
    <name type="scientific">Anopheles darlingi</name>
    <name type="common">Mosquito</name>
    <dbReference type="NCBI Taxonomy" id="43151"/>
    <lineage>
        <taxon>Eukaryota</taxon>
        <taxon>Metazoa</taxon>
        <taxon>Ecdysozoa</taxon>
        <taxon>Arthropoda</taxon>
        <taxon>Hexapoda</taxon>
        <taxon>Insecta</taxon>
        <taxon>Pterygota</taxon>
        <taxon>Neoptera</taxon>
        <taxon>Endopterygota</taxon>
        <taxon>Diptera</taxon>
        <taxon>Nematocera</taxon>
        <taxon>Culicoidea</taxon>
        <taxon>Culicidae</taxon>
        <taxon>Anophelinae</taxon>
        <taxon>Anopheles</taxon>
    </lineage>
</organism>
<feature type="chain" id="PRO_5014643323" evidence="1">
    <location>
        <begin position="26"/>
        <end position="88"/>
    </location>
</feature>
<feature type="signal peptide" evidence="1">
    <location>
        <begin position="1"/>
        <end position="25"/>
    </location>
</feature>
<accession>A0A2M4DGE8</accession>
<evidence type="ECO:0000256" key="1">
    <source>
        <dbReference type="SAM" id="SignalP"/>
    </source>
</evidence>
<evidence type="ECO:0000313" key="2">
    <source>
        <dbReference type="EMBL" id="MBW76613.1"/>
    </source>
</evidence>